<protein>
    <submittedName>
        <fullName evidence="2">Uncharacterized protein</fullName>
    </submittedName>
</protein>
<dbReference type="Proteomes" id="UP000799757">
    <property type="component" value="Unassembled WGS sequence"/>
</dbReference>
<feature type="region of interest" description="Disordered" evidence="1">
    <location>
        <begin position="344"/>
        <end position="476"/>
    </location>
</feature>
<evidence type="ECO:0000313" key="2">
    <source>
        <dbReference type="EMBL" id="KAF2785464.1"/>
    </source>
</evidence>
<feature type="compositionally biased region" description="Basic and acidic residues" evidence="1">
    <location>
        <begin position="410"/>
        <end position="426"/>
    </location>
</feature>
<dbReference type="EMBL" id="MU003058">
    <property type="protein sequence ID" value="KAF2785464.1"/>
    <property type="molecule type" value="Genomic_DNA"/>
</dbReference>
<organism evidence="2 3">
    <name type="scientific">Melanomma pulvis-pyrius CBS 109.77</name>
    <dbReference type="NCBI Taxonomy" id="1314802"/>
    <lineage>
        <taxon>Eukaryota</taxon>
        <taxon>Fungi</taxon>
        <taxon>Dikarya</taxon>
        <taxon>Ascomycota</taxon>
        <taxon>Pezizomycotina</taxon>
        <taxon>Dothideomycetes</taxon>
        <taxon>Pleosporomycetidae</taxon>
        <taxon>Pleosporales</taxon>
        <taxon>Melanommataceae</taxon>
        <taxon>Melanomma</taxon>
    </lineage>
</organism>
<dbReference type="AlphaFoldDB" id="A0A6A6WNL4"/>
<name>A0A6A6WNL4_9PLEO</name>
<accession>A0A6A6WNL4</accession>
<evidence type="ECO:0000313" key="3">
    <source>
        <dbReference type="Proteomes" id="UP000799757"/>
    </source>
</evidence>
<reference evidence="2" key="1">
    <citation type="journal article" date="2020" name="Stud. Mycol.">
        <title>101 Dothideomycetes genomes: a test case for predicting lifestyles and emergence of pathogens.</title>
        <authorList>
            <person name="Haridas S."/>
            <person name="Albert R."/>
            <person name="Binder M."/>
            <person name="Bloem J."/>
            <person name="Labutti K."/>
            <person name="Salamov A."/>
            <person name="Andreopoulos B."/>
            <person name="Baker S."/>
            <person name="Barry K."/>
            <person name="Bills G."/>
            <person name="Bluhm B."/>
            <person name="Cannon C."/>
            <person name="Castanera R."/>
            <person name="Culley D."/>
            <person name="Daum C."/>
            <person name="Ezra D."/>
            <person name="Gonzalez J."/>
            <person name="Henrissat B."/>
            <person name="Kuo A."/>
            <person name="Liang C."/>
            <person name="Lipzen A."/>
            <person name="Lutzoni F."/>
            <person name="Magnuson J."/>
            <person name="Mondo S."/>
            <person name="Nolan M."/>
            <person name="Ohm R."/>
            <person name="Pangilinan J."/>
            <person name="Park H.-J."/>
            <person name="Ramirez L."/>
            <person name="Alfaro M."/>
            <person name="Sun H."/>
            <person name="Tritt A."/>
            <person name="Yoshinaga Y."/>
            <person name="Zwiers L.-H."/>
            <person name="Turgeon B."/>
            <person name="Goodwin S."/>
            <person name="Spatafora J."/>
            <person name="Crous P."/>
            <person name="Grigoriev I."/>
        </authorList>
    </citation>
    <scope>NUCLEOTIDE SEQUENCE</scope>
    <source>
        <strain evidence="2">CBS 109.77</strain>
    </source>
</reference>
<proteinExistence type="predicted"/>
<gene>
    <name evidence="2" type="ORF">K505DRAFT_380871</name>
</gene>
<keyword evidence="3" id="KW-1185">Reference proteome</keyword>
<sequence length="515" mass="58881">MHHLENGKRIAVAIDIGHGRQSRKATVSVWRRKRMYFLAGGVHVFLAAKVVKDVAFRDHAGDPVATQGLRFPWSDFSQQFFSEGELGRPVDDSNPLIAISAERLCHLVSTAEADARMAEYKPRIELPKYAARLFMHYLNAVIQSELDHIGCIFNNMSSSQPNDRQTVLRFEESTYPPYLAAWPDQLTTDKSNLFPGVLIQVADTEEKRKLLPHVARYHLYNNRTLRMVIALYVAGDESCKATLSVYRRQVRWTADGFEETIVAEADEETFRKHKGRCADHDGLRLHLDDFTTKAFTLREWGVPHDVDERFAIHIGGSRLCYLLEHAERREHELRLDLLKRSLRRPAPPLQTRTAAPPAESDTSPALRRPVLPKQTRVEPRGRTESGDDAYLAESESGDEASPAEMQPTSIRREKREESSAADDGRSSRTVPVRGPQRPEQCGPYDDEDEDGYDVVDMHEDEDSYDDLGIHEDEDSYDNLDVYEDEDEDLYIIEDEEIINDITPFKIYEDPEARLE</sequence>
<feature type="compositionally biased region" description="Acidic residues" evidence="1">
    <location>
        <begin position="444"/>
        <end position="476"/>
    </location>
</feature>
<evidence type="ECO:0000256" key="1">
    <source>
        <dbReference type="SAM" id="MobiDB-lite"/>
    </source>
</evidence>
<feature type="compositionally biased region" description="Basic and acidic residues" evidence="1">
    <location>
        <begin position="375"/>
        <end position="385"/>
    </location>
</feature>
<dbReference type="OrthoDB" id="3485856at2759"/>